<dbReference type="OrthoDB" id="196472at2"/>
<keyword evidence="4 6" id="KW-1133">Transmembrane helix</keyword>
<evidence type="ECO:0000256" key="3">
    <source>
        <dbReference type="ARBA" id="ARBA00022692"/>
    </source>
</evidence>
<feature type="domain" description="Cytochrome b561 bacterial/Ni-hydrogenase" evidence="7">
    <location>
        <begin position="7"/>
        <end position="175"/>
    </location>
</feature>
<dbReference type="InterPro" id="IPR011577">
    <property type="entry name" value="Cyt_b561_bac/Ni-Hgenase"/>
</dbReference>
<dbReference type="PANTHER" id="PTHR30485">
    <property type="entry name" value="NI/FE-HYDROGENASE 1 B-TYPE CYTOCHROME SUBUNIT"/>
    <property type="match status" value="1"/>
</dbReference>
<dbReference type="Pfam" id="PF01292">
    <property type="entry name" value="Ni_hydr_CYTB"/>
    <property type="match status" value="1"/>
</dbReference>
<feature type="transmembrane region" description="Helical" evidence="6">
    <location>
        <begin position="12"/>
        <end position="30"/>
    </location>
</feature>
<evidence type="ECO:0000256" key="1">
    <source>
        <dbReference type="ARBA" id="ARBA00004651"/>
    </source>
</evidence>
<evidence type="ECO:0000256" key="4">
    <source>
        <dbReference type="ARBA" id="ARBA00022989"/>
    </source>
</evidence>
<organism evidence="8 9">
    <name type="scientific">Arsukibacterium tuosuense</name>
    <dbReference type="NCBI Taxonomy" id="1323745"/>
    <lineage>
        <taxon>Bacteria</taxon>
        <taxon>Pseudomonadati</taxon>
        <taxon>Pseudomonadota</taxon>
        <taxon>Gammaproteobacteria</taxon>
        <taxon>Chromatiales</taxon>
        <taxon>Chromatiaceae</taxon>
        <taxon>Arsukibacterium</taxon>
    </lineage>
</organism>
<dbReference type="Gene3D" id="1.20.950.20">
    <property type="entry name" value="Transmembrane di-heme cytochromes, Chain C"/>
    <property type="match status" value="1"/>
</dbReference>
<feature type="transmembrane region" description="Helical" evidence="6">
    <location>
        <begin position="138"/>
        <end position="160"/>
    </location>
</feature>
<feature type="transmembrane region" description="Helical" evidence="6">
    <location>
        <begin position="191"/>
        <end position="208"/>
    </location>
</feature>
<keyword evidence="9" id="KW-1185">Reference proteome</keyword>
<protein>
    <submittedName>
        <fullName evidence="8">Cytochrome b</fullName>
    </submittedName>
</protein>
<dbReference type="GO" id="GO:0005886">
    <property type="term" value="C:plasma membrane"/>
    <property type="evidence" value="ECO:0007669"/>
    <property type="project" value="UniProtKB-SubCell"/>
</dbReference>
<evidence type="ECO:0000256" key="6">
    <source>
        <dbReference type="SAM" id="Phobius"/>
    </source>
</evidence>
<evidence type="ECO:0000313" key="8">
    <source>
        <dbReference type="EMBL" id="SNY46464.1"/>
    </source>
</evidence>
<dbReference type="SUPFAM" id="SSF81342">
    <property type="entry name" value="Transmembrane di-heme cytochromes"/>
    <property type="match status" value="1"/>
</dbReference>
<sequence>MAQRIKVWDGAVRFFHWAMVLLVAGLWFSGSEGYIALHQILAYCLASLLVARIGWGIWGSQTARFSQFAASPQAAIKYLGNARPVVGHNPASSYMIFTLLALLLLQIISGLATFDNSYMSDGPLVALLPASWVDLASAIHQVNIDIILILVTVHIGFALWHSWRHDNVIKTMVTGNSKVSDAPQPRLRNSWSFFAMLAVLLLIVYYWQGRALLALL</sequence>
<evidence type="ECO:0000313" key="9">
    <source>
        <dbReference type="Proteomes" id="UP000219353"/>
    </source>
</evidence>
<dbReference type="RefSeq" id="WP_097110294.1">
    <property type="nucleotide sequence ID" value="NZ_OBEB01000001.1"/>
</dbReference>
<evidence type="ECO:0000256" key="2">
    <source>
        <dbReference type="ARBA" id="ARBA00022475"/>
    </source>
</evidence>
<feature type="transmembrane region" description="Helical" evidence="6">
    <location>
        <begin position="93"/>
        <end position="114"/>
    </location>
</feature>
<keyword evidence="5 6" id="KW-0472">Membrane</keyword>
<dbReference type="AlphaFoldDB" id="A0A285IER7"/>
<comment type="subcellular location">
    <subcellularLocation>
        <location evidence="1">Cell membrane</location>
        <topology evidence="1">Multi-pass membrane protein</topology>
    </subcellularLocation>
</comment>
<proteinExistence type="predicted"/>
<dbReference type="EMBL" id="OBEB01000001">
    <property type="protein sequence ID" value="SNY46464.1"/>
    <property type="molecule type" value="Genomic_DNA"/>
</dbReference>
<evidence type="ECO:0000259" key="7">
    <source>
        <dbReference type="Pfam" id="PF01292"/>
    </source>
</evidence>
<dbReference type="GO" id="GO:0020037">
    <property type="term" value="F:heme binding"/>
    <property type="evidence" value="ECO:0007669"/>
    <property type="project" value="TreeGrafter"/>
</dbReference>
<dbReference type="InterPro" id="IPR016174">
    <property type="entry name" value="Di-haem_cyt_TM"/>
</dbReference>
<feature type="transmembrane region" description="Helical" evidence="6">
    <location>
        <begin position="36"/>
        <end position="58"/>
    </location>
</feature>
<reference evidence="9" key="1">
    <citation type="submission" date="2017-09" db="EMBL/GenBank/DDBJ databases">
        <authorList>
            <person name="Varghese N."/>
            <person name="Submissions S."/>
        </authorList>
    </citation>
    <scope>NUCLEOTIDE SEQUENCE [LARGE SCALE GENOMIC DNA]</scope>
    <source>
        <strain evidence="9">CGMCC 1.12461</strain>
    </source>
</reference>
<gene>
    <name evidence="8" type="ORF">SAMN06297280_1106</name>
</gene>
<dbReference type="Proteomes" id="UP000219353">
    <property type="component" value="Unassembled WGS sequence"/>
</dbReference>
<evidence type="ECO:0000256" key="5">
    <source>
        <dbReference type="ARBA" id="ARBA00023136"/>
    </source>
</evidence>
<dbReference type="GO" id="GO:0009055">
    <property type="term" value="F:electron transfer activity"/>
    <property type="evidence" value="ECO:0007669"/>
    <property type="project" value="InterPro"/>
</dbReference>
<dbReference type="GO" id="GO:0022904">
    <property type="term" value="P:respiratory electron transport chain"/>
    <property type="evidence" value="ECO:0007669"/>
    <property type="project" value="InterPro"/>
</dbReference>
<dbReference type="InterPro" id="IPR051542">
    <property type="entry name" value="Hydrogenase_cytochrome"/>
</dbReference>
<keyword evidence="2" id="KW-1003">Cell membrane</keyword>
<keyword evidence="3 6" id="KW-0812">Transmembrane</keyword>
<dbReference type="PANTHER" id="PTHR30485:SF2">
    <property type="entry name" value="BLL0597 PROTEIN"/>
    <property type="match status" value="1"/>
</dbReference>
<name>A0A285IER7_9GAMM</name>
<accession>A0A285IER7</accession>